<name>A0AAN8EM96_9EURO</name>
<feature type="region of interest" description="Disordered" evidence="1">
    <location>
        <begin position="1"/>
        <end position="21"/>
    </location>
</feature>
<evidence type="ECO:0000256" key="1">
    <source>
        <dbReference type="SAM" id="MobiDB-lite"/>
    </source>
</evidence>
<dbReference type="AlphaFoldDB" id="A0AAN8EM96"/>
<evidence type="ECO:0000313" key="2">
    <source>
        <dbReference type="EMBL" id="KAK5954533.1"/>
    </source>
</evidence>
<dbReference type="EMBL" id="JAKLMC020000008">
    <property type="protein sequence ID" value="KAK5954533.1"/>
    <property type="molecule type" value="Genomic_DNA"/>
</dbReference>
<comment type="caution">
    <text evidence="2">The sequence shown here is derived from an EMBL/GenBank/DDBJ whole genome shotgun (WGS) entry which is preliminary data.</text>
</comment>
<accession>A0AAN8EM96</accession>
<protein>
    <submittedName>
        <fullName evidence="2">Uncharacterized protein</fullName>
    </submittedName>
</protein>
<reference evidence="2 3" key="1">
    <citation type="submission" date="2022-12" db="EMBL/GenBank/DDBJ databases">
        <title>Genomic features and morphological characterization of a novel Knufia sp. strain isolated from spacecraft assembly facility.</title>
        <authorList>
            <person name="Teixeira M."/>
            <person name="Chander A.M."/>
            <person name="Stajich J.E."/>
            <person name="Venkateswaran K."/>
        </authorList>
    </citation>
    <scope>NUCLEOTIDE SEQUENCE [LARGE SCALE GENOMIC DNA]</scope>
    <source>
        <strain evidence="2 3">FJI-L2-BK-P2</strain>
    </source>
</reference>
<dbReference type="Proteomes" id="UP001316803">
    <property type="component" value="Unassembled WGS sequence"/>
</dbReference>
<organism evidence="2 3">
    <name type="scientific">Knufia fluminis</name>
    <dbReference type="NCBI Taxonomy" id="191047"/>
    <lineage>
        <taxon>Eukaryota</taxon>
        <taxon>Fungi</taxon>
        <taxon>Dikarya</taxon>
        <taxon>Ascomycota</taxon>
        <taxon>Pezizomycotina</taxon>
        <taxon>Eurotiomycetes</taxon>
        <taxon>Chaetothyriomycetidae</taxon>
        <taxon>Chaetothyriales</taxon>
        <taxon>Trichomeriaceae</taxon>
        <taxon>Knufia</taxon>
    </lineage>
</organism>
<evidence type="ECO:0000313" key="3">
    <source>
        <dbReference type="Proteomes" id="UP001316803"/>
    </source>
</evidence>
<feature type="compositionally biased region" description="Polar residues" evidence="1">
    <location>
        <begin position="1"/>
        <end position="14"/>
    </location>
</feature>
<feature type="compositionally biased region" description="Basic residues" evidence="1">
    <location>
        <begin position="39"/>
        <end position="56"/>
    </location>
</feature>
<feature type="region of interest" description="Disordered" evidence="1">
    <location>
        <begin position="39"/>
        <end position="110"/>
    </location>
</feature>
<sequence>MKPSSQSTITSTNIRHVDNALQHPPPASLFSFFGMCMGQRKRPQARKTRSRPKSKKVEHGWLSPNFGCSPSPSLGADSARSSFSTLRLDEDDGKDFESRMPTPPVRAVLR</sequence>
<proteinExistence type="predicted"/>
<keyword evidence="3" id="KW-1185">Reference proteome</keyword>
<gene>
    <name evidence="2" type="ORF">OHC33_004255</name>
</gene>